<dbReference type="Proteomes" id="UP000199375">
    <property type="component" value="Unassembled WGS sequence"/>
</dbReference>
<feature type="non-terminal residue" evidence="1">
    <location>
        <position position="1"/>
    </location>
</feature>
<organism evidence="1 2">
    <name type="scientific">Micromonospora haikouensis</name>
    <dbReference type="NCBI Taxonomy" id="686309"/>
    <lineage>
        <taxon>Bacteria</taxon>
        <taxon>Bacillati</taxon>
        <taxon>Actinomycetota</taxon>
        <taxon>Actinomycetes</taxon>
        <taxon>Micromonosporales</taxon>
        <taxon>Micromonosporaceae</taxon>
        <taxon>Micromonospora</taxon>
    </lineage>
</organism>
<name>A0A1C4W222_9ACTN</name>
<accession>A0A1C4W222</accession>
<dbReference type="EMBL" id="FMCW01000012">
    <property type="protein sequence ID" value="SCE90270.1"/>
    <property type="molecule type" value="Genomic_DNA"/>
</dbReference>
<protein>
    <submittedName>
        <fullName evidence="1">Uncharacterized protein</fullName>
    </submittedName>
</protein>
<evidence type="ECO:0000313" key="2">
    <source>
        <dbReference type="Proteomes" id="UP000199375"/>
    </source>
</evidence>
<reference evidence="1 2" key="1">
    <citation type="submission" date="2016-06" db="EMBL/GenBank/DDBJ databases">
        <authorList>
            <person name="Kjaerup R.B."/>
            <person name="Dalgaard T.S."/>
            <person name="Juul-Madsen H.R."/>
        </authorList>
    </citation>
    <scope>NUCLEOTIDE SEQUENCE [LARGE SCALE GENOMIC DNA]</scope>
    <source>
        <strain evidence="1 2">DSM 45626</strain>
    </source>
</reference>
<sequence>RGAGLATVWISRGHTWPAELSPPDQVCGAVEGVEEVLFGADPAGVERG</sequence>
<gene>
    <name evidence="1" type="ORF">GA0070558_112202</name>
</gene>
<proteinExistence type="predicted"/>
<dbReference type="AlphaFoldDB" id="A0A1C4W222"/>
<evidence type="ECO:0000313" key="1">
    <source>
        <dbReference type="EMBL" id="SCE90270.1"/>
    </source>
</evidence>